<evidence type="ECO:0000313" key="2">
    <source>
        <dbReference type="Proteomes" id="UP000216035"/>
    </source>
</evidence>
<dbReference type="PROSITE" id="PS51257">
    <property type="entry name" value="PROKAR_LIPOPROTEIN"/>
    <property type="match status" value="1"/>
</dbReference>
<dbReference type="EMBL" id="NOXX01000007">
    <property type="protein sequence ID" value="OYQ52514.1"/>
    <property type="molecule type" value="Genomic_DNA"/>
</dbReference>
<sequence>MRFGYFVYILICSTLVSCKTKPDKIINMGVYTMKIPKEWKKIELNNIDSQVFGILTGDGDTIVSDYGIHIGKFNETVKVFTKKQLFYYTKVKMDTTGLFSSDFPEIDQSQGTFLKEFYFYEKIDGKVGKIQVAKKKIGNTGILFYKAFQDVYSLKITSKNLSDSNKKLFIEAIYTIKFKKPL</sequence>
<dbReference type="Proteomes" id="UP000216035">
    <property type="component" value="Unassembled WGS sequence"/>
</dbReference>
<organism evidence="1 2">
    <name type="scientific">Flavobacterium aurantiibacter</name>
    <dbReference type="NCBI Taxonomy" id="2023067"/>
    <lineage>
        <taxon>Bacteria</taxon>
        <taxon>Pseudomonadati</taxon>
        <taxon>Bacteroidota</taxon>
        <taxon>Flavobacteriia</taxon>
        <taxon>Flavobacteriales</taxon>
        <taxon>Flavobacteriaceae</taxon>
        <taxon>Flavobacterium</taxon>
    </lineage>
</organism>
<proteinExistence type="predicted"/>
<protein>
    <submittedName>
        <fullName evidence="1">Uncharacterized protein</fullName>
    </submittedName>
</protein>
<gene>
    <name evidence="1" type="ORF">CHX27_00060</name>
</gene>
<reference evidence="1 2" key="1">
    <citation type="submission" date="2017-07" db="EMBL/GenBank/DDBJ databases">
        <title>Flavobacterium cyanobacteriorum sp. nov., isolated from cyanobacterial aggregates in a eutrophic lake.</title>
        <authorList>
            <person name="Cai H."/>
        </authorList>
    </citation>
    <scope>NUCLEOTIDE SEQUENCE [LARGE SCALE GENOMIC DNA]</scope>
    <source>
        <strain evidence="1 2">TH167</strain>
    </source>
</reference>
<comment type="caution">
    <text evidence="1">The sequence shown here is derived from an EMBL/GenBank/DDBJ whole genome shotgun (WGS) entry which is preliminary data.</text>
</comment>
<name>A0A256AH44_9FLAO</name>
<keyword evidence="2" id="KW-1185">Reference proteome</keyword>
<evidence type="ECO:0000313" key="1">
    <source>
        <dbReference type="EMBL" id="OYQ52514.1"/>
    </source>
</evidence>
<accession>A0A256AH44</accession>
<dbReference type="AlphaFoldDB" id="A0A256AH44"/>